<dbReference type="Gene3D" id="1.10.40.30">
    <property type="entry name" value="Fumarase/aspartase (C-terminal domain)"/>
    <property type="match status" value="1"/>
</dbReference>
<feature type="domain" description="Fumarase C C-terminal" evidence="1">
    <location>
        <begin position="603"/>
        <end position="642"/>
    </location>
</feature>
<gene>
    <name evidence="2" type="ORF">BGZ65_009779</name>
</gene>
<dbReference type="InterPro" id="IPR032675">
    <property type="entry name" value="LRR_dom_sf"/>
</dbReference>
<organism evidence="2 3">
    <name type="scientific">Modicella reniformis</name>
    <dbReference type="NCBI Taxonomy" id="1440133"/>
    <lineage>
        <taxon>Eukaryota</taxon>
        <taxon>Fungi</taxon>
        <taxon>Fungi incertae sedis</taxon>
        <taxon>Mucoromycota</taxon>
        <taxon>Mortierellomycotina</taxon>
        <taxon>Mortierellomycetes</taxon>
        <taxon>Mortierellales</taxon>
        <taxon>Mortierellaceae</taxon>
        <taxon>Modicella</taxon>
    </lineage>
</organism>
<dbReference type="GO" id="GO:0006099">
    <property type="term" value="P:tricarboxylic acid cycle"/>
    <property type="evidence" value="ECO:0007669"/>
    <property type="project" value="InterPro"/>
</dbReference>
<evidence type="ECO:0000313" key="3">
    <source>
        <dbReference type="Proteomes" id="UP000749646"/>
    </source>
</evidence>
<dbReference type="OrthoDB" id="1738025at2759"/>
<dbReference type="GO" id="GO:0005739">
    <property type="term" value="C:mitochondrion"/>
    <property type="evidence" value="ECO:0007669"/>
    <property type="project" value="TreeGrafter"/>
</dbReference>
<dbReference type="GO" id="GO:0004333">
    <property type="term" value="F:fumarate hydratase activity"/>
    <property type="evidence" value="ECO:0007669"/>
    <property type="project" value="InterPro"/>
</dbReference>
<comment type="caution">
    <text evidence="2">The sequence shown here is derived from an EMBL/GenBank/DDBJ whole genome shotgun (WGS) entry which is preliminary data.</text>
</comment>
<dbReference type="Gene3D" id="3.80.10.10">
    <property type="entry name" value="Ribonuclease Inhibitor"/>
    <property type="match status" value="1"/>
</dbReference>
<dbReference type="GO" id="GO:0006106">
    <property type="term" value="P:fumarate metabolic process"/>
    <property type="evidence" value="ECO:0007669"/>
    <property type="project" value="InterPro"/>
</dbReference>
<dbReference type="Proteomes" id="UP000749646">
    <property type="component" value="Unassembled WGS sequence"/>
</dbReference>
<dbReference type="InterPro" id="IPR008948">
    <property type="entry name" value="L-Aspartase-like"/>
</dbReference>
<reference evidence="2" key="1">
    <citation type="journal article" date="2020" name="Fungal Divers.">
        <title>Resolving the Mortierellaceae phylogeny through synthesis of multi-gene phylogenetics and phylogenomics.</title>
        <authorList>
            <person name="Vandepol N."/>
            <person name="Liber J."/>
            <person name="Desiro A."/>
            <person name="Na H."/>
            <person name="Kennedy M."/>
            <person name="Barry K."/>
            <person name="Grigoriev I.V."/>
            <person name="Miller A.N."/>
            <person name="O'Donnell K."/>
            <person name="Stajich J.E."/>
            <person name="Bonito G."/>
        </authorList>
    </citation>
    <scope>NUCLEOTIDE SEQUENCE</scope>
    <source>
        <strain evidence="2">MES-2147</strain>
    </source>
</reference>
<dbReference type="SUPFAM" id="SSF52047">
    <property type="entry name" value="RNI-like"/>
    <property type="match status" value="1"/>
</dbReference>
<accession>A0A9P6MKB1</accession>
<dbReference type="SUPFAM" id="SSF48557">
    <property type="entry name" value="L-aspartase-like"/>
    <property type="match status" value="1"/>
</dbReference>
<sequence length="642" mass="73269">MVVFVEILFTLKPPSQQPANLPDPRHHPGDDISYTNDVKPFESRRVLTAVDIQPAETSHLSHPSAPAINDLQVDYFAMLSTHPLQQLPEILNMSQYVQASDRFACALVSKAWHQVFNPLIWRDINLTDKKPNPPEVLQNYSLLVKTLSISCTSFKQQHAILRFPHLVELELSGLNGLNVNGPDILQWITQHSTVSQLTLRHQNQELSPSALWDRLLELPQLKCLDLFTVTILNKDAERFWRLCTRLERLYWKSCITSSLKIPPMNFPFMKAIDLHDPRNIKVPDFMKSLQRCPGLEVFTWRGQQGCGQDASFRNCFVPLIARGTVWPRLERLSLKTQKTTDEELYQIIRGMKKIVRLSVGSSHDLFGPNTMQLLQPHFPTLTELNLGNSNSMTSAMAQDLLSHRTRHAVGKQQQHDECDGSRDLVLLFVARQVQGASGLDVGQDPEIYFPKTMKLSLDRGLGKLSSLRLLLCISFINTDQNMNEREIDWMLEHWKDLRRIHGELNTNNDINSALKRRLVRSGIRTRKDDGDDEKSNEQLRFASFLRQVLLQGRSKDHGCALKISSVVPLQLNVFKPVMIKNTIQSIHLLSDACVSFTKKISHAIKTANEANKEGTTLKEAAISLRLLDEEQFKQWVLPELML</sequence>
<dbReference type="GO" id="GO:0006108">
    <property type="term" value="P:malate metabolic process"/>
    <property type="evidence" value="ECO:0007669"/>
    <property type="project" value="TreeGrafter"/>
</dbReference>
<proteinExistence type="predicted"/>
<dbReference type="PANTHER" id="PTHR11444">
    <property type="entry name" value="ASPARTATEAMMONIA/ARGININOSUCCINATE/ADENYLOSUCCINATE LYASE"/>
    <property type="match status" value="1"/>
</dbReference>
<dbReference type="AlphaFoldDB" id="A0A9P6MKB1"/>
<dbReference type="InterPro" id="IPR018951">
    <property type="entry name" value="Fumarase_C_C"/>
</dbReference>
<dbReference type="Pfam" id="PF10415">
    <property type="entry name" value="FumaraseC_C"/>
    <property type="match status" value="1"/>
</dbReference>
<dbReference type="EMBL" id="JAAAHW010000154">
    <property type="protein sequence ID" value="KAG0005933.1"/>
    <property type="molecule type" value="Genomic_DNA"/>
</dbReference>
<evidence type="ECO:0000313" key="2">
    <source>
        <dbReference type="EMBL" id="KAG0005933.1"/>
    </source>
</evidence>
<evidence type="ECO:0000259" key="1">
    <source>
        <dbReference type="Pfam" id="PF10415"/>
    </source>
</evidence>
<name>A0A9P6MKB1_9FUNG</name>
<keyword evidence="3" id="KW-1185">Reference proteome</keyword>
<protein>
    <recommendedName>
        <fullName evidence="1">Fumarase C C-terminal domain-containing protein</fullName>
    </recommendedName>
</protein>
<dbReference type="InterPro" id="IPR005677">
    <property type="entry name" value="Fum_hydII"/>
</dbReference>
<dbReference type="PANTHER" id="PTHR11444:SF1">
    <property type="entry name" value="FUMARATE HYDRATASE, MITOCHONDRIAL"/>
    <property type="match status" value="1"/>
</dbReference>